<dbReference type="EMBL" id="SMMG02000002">
    <property type="protein sequence ID" value="KAA3484310.1"/>
    <property type="molecule type" value="Genomic_DNA"/>
</dbReference>
<comment type="caution">
    <text evidence="1">The sequence shown here is derived from an EMBL/GenBank/DDBJ whole genome shotgun (WGS) entry which is preliminary data.</text>
</comment>
<evidence type="ECO:0000313" key="2">
    <source>
        <dbReference type="Proteomes" id="UP000325315"/>
    </source>
</evidence>
<proteinExistence type="predicted"/>
<organism evidence="1 2">
    <name type="scientific">Gossypium australe</name>
    <dbReference type="NCBI Taxonomy" id="47621"/>
    <lineage>
        <taxon>Eukaryota</taxon>
        <taxon>Viridiplantae</taxon>
        <taxon>Streptophyta</taxon>
        <taxon>Embryophyta</taxon>
        <taxon>Tracheophyta</taxon>
        <taxon>Spermatophyta</taxon>
        <taxon>Magnoliopsida</taxon>
        <taxon>eudicotyledons</taxon>
        <taxon>Gunneridae</taxon>
        <taxon>Pentapetalae</taxon>
        <taxon>rosids</taxon>
        <taxon>malvids</taxon>
        <taxon>Malvales</taxon>
        <taxon>Malvaceae</taxon>
        <taxon>Malvoideae</taxon>
        <taxon>Gossypium</taxon>
    </lineage>
</organism>
<dbReference type="OrthoDB" id="1750914at2759"/>
<reference evidence="2" key="1">
    <citation type="journal article" date="2019" name="Plant Biotechnol. J.">
        <title>Genome sequencing of the Australian wild diploid species Gossypium australe highlights disease resistance and delayed gland morphogenesis.</title>
        <authorList>
            <person name="Cai Y."/>
            <person name="Cai X."/>
            <person name="Wang Q."/>
            <person name="Wang P."/>
            <person name="Zhang Y."/>
            <person name="Cai C."/>
            <person name="Xu Y."/>
            <person name="Wang K."/>
            <person name="Zhou Z."/>
            <person name="Wang C."/>
            <person name="Geng S."/>
            <person name="Li B."/>
            <person name="Dong Q."/>
            <person name="Hou Y."/>
            <person name="Wang H."/>
            <person name="Ai P."/>
            <person name="Liu Z."/>
            <person name="Yi F."/>
            <person name="Sun M."/>
            <person name="An G."/>
            <person name="Cheng J."/>
            <person name="Zhang Y."/>
            <person name="Shi Q."/>
            <person name="Xie Y."/>
            <person name="Shi X."/>
            <person name="Chang Y."/>
            <person name="Huang F."/>
            <person name="Chen Y."/>
            <person name="Hong S."/>
            <person name="Mi L."/>
            <person name="Sun Q."/>
            <person name="Zhang L."/>
            <person name="Zhou B."/>
            <person name="Peng R."/>
            <person name="Zhang X."/>
            <person name="Liu F."/>
        </authorList>
    </citation>
    <scope>NUCLEOTIDE SEQUENCE [LARGE SCALE GENOMIC DNA]</scope>
    <source>
        <strain evidence="2">cv. PA1801</strain>
    </source>
</reference>
<gene>
    <name evidence="1" type="ORF">EPI10_006399</name>
</gene>
<protein>
    <submittedName>
        <fullName evidence="1">Transposon Ty3-G Gag-Pol polyprotein</fullName>
    </submittedName>
</protein>
<sequence length="78" mass="9104">MRSWATSISRECHLPIERELALNVLEKHKKAIGWTIVDVKHISLTLCQHKLWLEEGKKPIVDAQRRLNPIVKEVAKRN</sequence>
<accession>A0A5B6WR50</accession>
<evidence type="ECO:0000313" key="1">
    <source>
        <dbReference type="EMBL" id="KAA3484310.1"/>
    </source>
</evidence>
<name>A0A5B6WR50_9ROSI</name>
<keyword evidence="2" id="KW-1185">Reference proteome</keyword>
<dbReference type="Proteomes" id="UP000325315">
    <property type="component" value="Unassembled WGS sequence"/>
</dbReference>
<dbReference type="AlphaFoldDB" id="A0A5B6WR50"/>